<evidence type="ECO:0000259" key="1">
    <source>
        <dbReference type="Pfam" id="PF13460"/>
    </source>
</evidence>
<accession>A0ABU9CXZ3</accession>
<feature type="domain" description="NAD(P)-binding" evidence="1">
    <location>
        <begin position="7"/>
        <end position="117"/>
    </location>
</feature>
<dbReference type="PANTHER" id="PTHR12126:SF11">
    <property type="entry name" value="NADH DEHYDROGENASE [UBIQUINONE] 1 ALPHA SUBCOMPLEX SUBUNIT 9, MITOCHONDRIAL"/>
    <property type="match status" value="1"/>
</dbReference>
<dbReference type="InterPro" id="IPR016040">
    <property type="entry name" value="NAD(P)-bd_dom"/>
</dbReference>
<evidence type="ECO:0000313" key="2">
    <source>
        <dbReference type="EMBL" id="MEK8072247.1"/>
    </source>
</evidence>
<dbReference type="Pfam" id="PF13460">
    <property type="entry name" value="NAD_binding_10"/>
    <property type="match status" value="1"/>
</dbReference>
<sequence>MRALVTGASGYIGSRLVAALLADETEVVVGSRTPDNLRTFDFFDSVTAVSLDVTDEQSCATALAESGDIDVAYYLVHAIGESDYRAQDRRSAEQFAAAAARAGVRRIVYLGGFVPDDDHLSEHLASRADVGEVLTVDGVELVWLRAAIVLGAGSTSYEMLRYLADRLPVLPLPSWLAEPVQPIAVDDVLHYLLASADADAVPAGSYDIGGPDVVPYRDLVFAYVEAAGLQRIGVPVPLVPTSLAGKVIGKIIPVPAGLAEDLVGSLHNTMTTSESRIRELVPDPRRGLTTIADAMARSVLGTVGDPPGVRALKDPLRLASTDAAWSGGDALGIRRRGVAASSDRTWGLIEALGGRRLLYSKPVAAAVRTNLDVVADVNRRARSVVRRLTDTEEA</sequence>
<keyword evidence="3" id="KW-1185">Reference proteome</keyword>
<evidence type="ECO:0000313" key="3">
    <source>
        <dbReference type="Proteomes" id="UP001456513"/>
    </source>
</evidence>
<protein>
    <submittedName>
        <fullName evidence="2">NAD(P)H-binding protein</fullName>
    </submittedName>
</protein>
<reference evidence="2 3" key="1">
    <citation type="submission" date="2024-03" db="EMBL/GenBank/DDBJ databases">
        <title>Rhodococcus navarretei sp. nov. and Pseudarthrobacter quantumdoti sp. nov., two new species with the ability to biosynthesize Quantum Dots isolated from soil samples at Union Glacier, Antarctica.</title>
        <authorList>
            <person name="Vargas M."/>
        </authorList>
    </citation>
    <scope>NUCLEOTIDE SEQUENCE [LARGE SCALE GENOMIC DNA]</scope>
    <source>
        <strain evidence="2 3">EXRC-4A-4</strain>
    </source>
</reference>
<name>A0ABU9CXZ3_9NOCA</name>
<dbReference type="Gene3D" id="3.40.50.720">
    <property type="entry name" value="NAD(P)-binding Rossmann-like Domain"/>
    <property type="match status" value="1"/>
</dbReference>
<organism evidence="2 3">
    <name type="scientific">Rhodococcus navarretei</name>
    <dbReference type="NCBI Taxonomy" id="3128981"/>
    <lineage>
        <taxon>Bacteria</taxon>
        <taxon>Bacillati</taxon>
        <taxon>Actinomycetota</taxon>
        <taxon>Actinomycetes</taxon>
        <taxon>Mycobacteriales</taxon>
        <taxon>Nocardiaceae</taxon>
        <taxon>Rhodococcus</taxon>
    </lineage>
</organism>
<dbReference type="PANTHER" id="PTHR12126">
    <property type="entry name" value="NADH-UBIQUINONE OXIDOREDUCTASE 39 KDA SUBUNIT-RELATED"/>
    <property type="match status" value="1"/>
</dbReference>
<gene>
    <name evidence="2" type="ORF">AABD04_15515</name>
</gene>
<dbReference type="Proteomes" id="UP001456513">
    <property type="component" value="Unassembled WGS sequence"/>
</dbReference>
<dbReference type="EMBL" id="JBBPCN010000001">
    <property type="protein sequence ID" value="MEK8072247.1"/>
    <property type="molecule type" value="Genomic_DNA"/>
</dbReference>
<proteinExistence type="predicted"/>
<dbReference type="InterPro" id="IPR051207">
    <property type="entry name" value="ComplexI_NDUFA9_subunit"/>
</dbReference>
<comment type="caution">
    <text evidence="2">The sequence shown here is derived from an EMBL/GenBank/DDBJ whole genome shotgun (WGS) entry which is preliminary data.</text>
</comment>
<dbReference type="SUPFAM" id="SSF51735">
    <property type="entry name" value="NAD(P)-binding Rossmann-fold domains"/>
    <property type="match status" value="1"/>
</dbReference>
<dbReference type="InterPro" id="IPR036291">
    <property type="entry name" value="NAD(P)-bd_dom_sf"/>
</dbReference>
<dbReference type="RefSeq" id="WP_341441700.1">
    <property type="nucleotide sequence ID" value="NZ_JBBPCN010000001.1"/>
</dbReference>